<gene>
    <name evidence="1" type="ORF">MAR_038019</name>
</gene>
<protein>
    <submittedName>
        <fullName evidence="1">Uncharacterized protein</fullName>
    </submittedName>
</protein>
<keyword evidence="2" id="KW-1185">Reference proteome</keyword>
<organism evidence="1 2">
    <name type="scientific">Mya arenaria</name>
    <name type="common">Soft-shell clam</name>
    <dbReference type="NCBI Taxonomy" id="6604"/>
    <lineage>
        <taxon>Eukaryota</taxon>
        <taxon>Metazoa</taxon>
        <taxon>Spiralia</taxon>
        <taxon>Lophotrochozoa</taxon>
        <taxon>Mollusca</taxon>
        <taxon>Bivalvia</taxon>
        <taxon>Autobranchia</taxon>
        <taxon>Heteroconchia</taxon>
        <taxon>Euheterodonta</taxon>
        <taxon>Imparidentia</taxon>
        <taxon>Neoheterodontei</taxon>
        <taxon>Myida</taxon>
        <taxon>Myoidea</taxon>
        <taxon>Myidae</taxon>
        <taxon>Mya</taxon>
    </lineage>
</organism>
<dbReference type="Proteomes" id="UP001164746">
    <property type="component" value="Chromosome 13"/>
</dbReference>
<evidence type="ECO:0000313" key="1">
    <source>
        <dbReference type="EMBL" id="WAR24350.1"/>
    </source>
</evidence>
<name>A0ABY7FQ67_MYAAR</name>
<accession>A0ABY7FQ67</accession>
<reference evidence="1" key="1">
    <citation type="submission" date="2022-11" db="EMBL/GenBank/DDBJ databases">
        <title>Centuries of genome instability and evolution in soft-shell clam transmissible cancer (bioRxiv).</title>
        <authorList>
            <person name="Hart S.F.M."/>
            <person name="Yonemitsu M.A."/>
            <person name="Giersch R.M."/>
            <person name="Beal B.F."/>
            <person name="Arriagada G."/>
            <person name="Davis B.W."/>
            <person name="Ostrander E.A."/>
            <person name="Goff S.P."/>
            <person name="Metzger M.J."/>
        </authorList>
    </citation>
    <scope>NUCLEOTIDE SEQUENCE</scope>
    <source>
        <strain evidence="1">MELC-2E11</strain>
        <tissue evidence="1">Siphon/mantle</tissue>
    </source>
</reference>
<sequence>MADQLRLLQRARTWYLDGTFYVANKPFTQLWSVHAFRHQGDTTKRVPLRWAKTSSEKARLSYVLRKIVDILAEAPAVEAFTMNFEAGKGFGRLCERCFLDSKYIAANFIGPKQCKDEFRQSGYRLHRRNGKASTNMCRSCWFSFLPSGDVPRSFQKLKDRSDFSF</sequence>
<proteinExistence type="predicted"/>
<dbReference type="EMBL" id="CP111024">
    <property type="protein sequence ID" value="WAR24350.1"/>
    <property type="molecule type" value="Genomic_DNA"/>
</dbReference>
<evidence type="ECO:0000313" key="2">
    <source>
        <dbReference type="Proteomes" id="UP001164746"/>
    </source>
</evidence>